<reference evidence="3 4" key="1">
    <citation type="submission" date="2016-10" db="EMBL/GenBank/DDBJ databases">
        <authorList>
            <person name="de Groot N.N."/>
        </authorList>
    </citation>
    <scope>NUCLEOTIDE SEQUENCE [LARGE SCALE GENOMIC DNA]</scope>
    <source>
        <strain evidence="3 4">NE2</strain>
    </source>
</reference>
<organism evidence="3 4">
    <name type="scientific">Methylocapsa palsarum</name>
    <dbReference type="NCBI Taxonomy" id="1612308"/>
    <lineage>
        <taxon>Bacteria</taxon>
        <taxon>Pseudomonadati</taxon>
        <taxon>Pseudomonadota</taxon>
        <taxon>Alphaproteobacteria</taxon>
        <taxon>Hyphomicrobiales</taxon>
        <taxon>Beijerinckiaceae</taxon>
        <taxon>Methylocapsa</taxon>
    </lineage>
</organism>
<sequence length="189" mass="19856">MRRIIAAAGLLILLASAGQAQAPSPDLKSGAKQTPAAAPKGAPDKTTDAFGDWSVVCITQAAGEKVCEVDAALTIRGQTSPVAQISFVRAARDQPMRLVALVPVNVAIKGGVRIQTADKTLFTLPFTTCVQAACIAEIELTKEQVAHFHGQSQPGQIILDDPSGKPAALQVSFKGLDQALDSFLKRQEK</sequence>
<keyword evidence="4" id="KW-1185">Reference proteome</keyword>
<dbReference type="EMBL" id="FOSN01000002">
    <property type="protein sequence ID" value="SFK11917.1"/>
    <property type="molecule type" value="Genomic_DNA"/>
</dbReference>
<evidence type="ECO:0000256" key="2">
    <source>
        <dbReference type="SAM" id="SignalP"/>
    </source>
</evidence>
<evidence type="ECO:0000313" key="3">
    <source>
        <dbReference type="EMBL" id="SFK11917.1"/>
    </source>
</evidence>
<dbReference type="STRING" id="1612308.SAMN05444581_102203"/>
<dbReference type="AlphaFoldDB" id="A0A1I3WYC1"/>
<feature type="signal peptide" evidence="2">
    <location>
        <begin position="1"/>
        <end position="22"/>
    </location>
</feature>
<dbReference type="Gene3D" id="2.60.40.1880">
    <property type="entry name" value="Invasion associated locus B (IalB) protein"/>
    <property type="match status" value="1"/>
</dbReference>
<evidence type="ECO:0000313" key="4">
    <source>
        <dbReference type="Proteomes" id="UP000198755"/>
    </source>
</evidence>
<feature type="region of interest" description="Disordered" evidence="1">
    <location>
        <begin position="21"/>
        <end position="45"/>
    </location>
</feature>
<evidence type="ECO:0000256" key="1">
    <source>
        <dbReference type="SAM" id="MobiDB-lite"/>
    </source>
</evidence>
<protein>
    <submittedName>
        <fullName evidence="3">Invasion protein IalB, involved in pathogenesis</fullName>
    </submittedName>
</protein>
<feature type="chain" id="PRO_5011578266" evidence="2">
    <location>
        <begin position="23"/>
        <end position="189"/>
    </location>
</feature>
<accession>A0A1I3WYC1</accession>
<gene>
    <name evidence="3" type="ORF">SAMN05444581_102203</name>
</gene>
<proteinExistence type="predicted"/>
<keyword evidence="2" id="KW-0732">Signal</keyword>
<dbReference type="Proteomes" id="UP000198755">
    <property type="component" value="Unassembled WGS sequence"/>
</dbReference>
<dbReference type="InterPro" id="IPR038696">
    <property type="entry name" value="IalB_sf"/>
</dbReference>
<dbReference type="RefSeq" id="WP_091678242.1">
    <property type="nucleotide sequence ID" value="NZ_FOSN01000002.1"/>
</dbReference>
<dbReference type="InterPro" id="IPR010642">
    <property type="entry name" value="Invasion_prot_B"/>
</dbReference>
<name>A0A1I3WYC1_9HYPH</name>
<dbReference type="Pfam" id="PF06776">
    <property type="entry name" value="IalB"/>
    <property type="match status" value="1"/>
</dbReference>
<dbReference type="OrthoDB" id="7269060at2"/>